<feature type="non-terminal residue" evidence="1">
    <location>
        <position position="1"/>
    </location>
</feature>
<comment type="caution">
    <text evidence="1">The sequence shown here is derived from an EMBL/GenBank/DDBJ whole genome shotgun (WGS) entry which is preliminary data.</text>
</comment>
<accession>X0YSM8</accession>
<reference evidence="1" key="1">
    <citation type="journal article" date="2014" name="Front. Microbiol.">
        <title>High frequency of phylogenetically diverse reductive dehalogenase-homologous genes in deep subseafloor sedimentary metagenomes.</title>
        <authorList>
            <person name="Kawai M."/>
            <person name="Futagami T."/>
            <person name="Toyoda A."/>
            <person name="Takaki Y."/>
            <person name="Nishi S."/>
            <person name="Hori S."/>
            <person name="Arai W."/>
            <person name="Tsubouchi T."/>
            <person name="Morono Y."/>
            <person name="Uchiyama I."/>
            <person name="Ito T."/>
            <person name="Fujiyama A."/>
            <person name="Inagaki F."/>
            <person name="Takami H."/>
        </authorList>
    </citation>
    <scope>NUCLEOTIDE SEQUENCE</scope>
    <source>
        <strain evidence="1">Expedition CK06-06</strain>
    </source>
</reference>
<organism evidence="1">
    <name type="scientific">marine sediment metagenome</name>
    <dbReference type="NCBI Taxonomy" id="412755"/>
    <lineage>
        <taxon>unclassified sequences</taxon>
        <taxon>metagenomes</taxon>
        <taxon>ecological metagenomes</taxon>
    </lineage>
</organism>
<dbReference type="EMBL" id="BARS01050784">
    <property type="protein sequence ID" value="GAG51388.1"/>
    <property type="molecule type" value="Genomic_DNA"/>
</dbReference>
<dbReference type="AlphaFoldDB" id="X0YSM8"/>
<name>X0YSM8_9ZZZZ</name>
<evidence type="ECO:0000313" key="1">
    <source>
        <dbReference type="EMBL" id="GAG51388.1"/>
    </source>
</evidence>
<gene>
    <name evidence="1" type="ORF">S01H1_75748</name>
</gene>
<protein>
    <submittedName>
        <fullName evidence="1">Uncharacterized protein</fullName>
    </submittedName>
</protein>
<sequence length="56" mass="6099">GATLLCKATASGDASKNAYKMSDTKDLILFGTKYASEMDPSIHSKMTRFKLKGKKI</sequence>
<proteinExistence type="predicted"/>